<gene>
    <name evidence="4" type="ORF">EJB05_53784</name>
</gene>
<dbReference type="AlphaFoldDB" id="A0A5J9SP78"/>
<comment type="caution">
    <text evidence="4">The sequence shown here is derived from an EMBL/GenBank/DDBJ whole genome shotgun (WGS) entry which is preliminary data.</text>
</comment>
<proteinExistence type="predicted"/>
<dbReference type="GO" id="GO:0006094">
    <property type="term" value="P:gluconeogenesis"/>
    <property type="evidence" value="ECO:0007669"/>
    <property type="project" value="UniProtKB-KW"/>
</dbReference>
<keyword evidence="3" id="KW-0413">Isomerase</keyword>
<dbReference type="EMBL" id="RWGY01000545">
    <property type="protein sequence ID" value="TVU00793.1"/>
    <property type="molecule type" value="Genomic_DNA"/>
</dbReference>
<dbReference type="PANTHER" id="PTHR11469">
    <property type="entry name" value="GLUCOSE-6-PHOSPHATE ISOMERASE"/>
    <property type="match status" value="1"/>
</dbReference>
<dbReference type="InterPro" id="IPR001672">
    <property type="entry name" value="G6P_Isomerase"/>
</dbReference>
<evidence type="ECO:0000256" key="2">
    <source>
        <dbReference type="ARBA" id="ARBA00023152"/>
    </source>
</evidence>
<dbReference type="PANTHER" id="PTHR11469:SF1">
    <property type="entry name" value="GLUCOSE-6-PHOSPHATE ISOMERASE"/>
    <property type="match status" value="1"/>
</dbReference>
<name>A0A5J9SP78_9POAL</name>
<dbReference type="GO" id="GO:0048029">
    <property type="term" value="F:monosaccharide binding"/>
    <property type="evidence" value="ECO:0007669"/>
    <property type="project" value="TreeGrafter"/>
</dbReference>
<dbReference type="GO" id="GO:0006096">
    <property type="term" value="P:glycolytic process"/>
    <property type="evidence" value="ECO:0007669"/>
    <property type="project" value="UniProtKB-KW"/>
</dbReference>
<dbReference type="GO" id="GO:0097367">
    <property type="term" value="F:carbohydrate derivative binding"/>
    <property type="evidence" value="ECO:0007669"/>
    <property type="project" value="InterPro"/>
</dbReference>
<keyword evidence="5" id="KW-1185">Reference proteome</keyword>
<reference evidence="4 5" key="1">
    <citation type="journal article" date="2019" name="Sci. Rep.">
        <title>A high-quality genome of Eragrostis curvula grass provides insights into Poaceae evolution and supports new strategies to enhance forage quality.</title>
        <authorList>
            <person name="Carballo J."/>
            <person name="Santos B.A.C.M."/>
            <person name="Zappacosta D."/>
            <person name="Garbus I."/>
            <person name="Selva J.P."/>
            <person name="Gallo C.A."/>
            <person name="Diaz A."/>
            <person name="Albertini E."/>
            <person name="Caccamo M."/>
            <person name="Echenique V."/>
        </authorList>
    </citation>
    <scope>NUCLEOTIDE SEQUENCE [LARGE SCALE GENOMIC DNA]</scope>
    <source>
        <strain evidence="5">cv. Victoria</strain>
        <tissue evidence="4">Leaf</tissue>
    </source>
</reference>
<dbReference type="Proteomes" id="UP000324897">
    <property type="component" value="Unassembled WGS sequence"/>
</dbReference>
<dbReference type="GO" id="GO:0005829">
    <property type="term" value="C:cytosol"/>
    <property type="evidence" value="ECO:0007669"/>
    <property type="project" value="TreeGrafter"/>
</dbReference>
<accession>A0A5J9SP78</accession>
<dbReference type="GO" id="GO:0051156">
    <property type="term" value="P:glucose 6-phosphate metabolic process"/>
    <property type="evidence" value="ECO:0007669"/>
    <property type="project" value="TreeGrafter"/>
</dbReference>
<dbReference type="Pfam" id="PF00342">
    <property type="entry name" value="PGI"/>
    <property type="match status" value="1"/>
</dbReference>
<dbReference type="Gramene" id="TVU00793">
    <property type="protein sequence ID" value="TVU00793"/>
    <property type="gene ID" value="EJB05_53784"/>
</dbReference>
<dbReference type="Gene3D" id="3.40.50.10490">
    <property type="entry name" value="Glucose-6-phosphate isomerase like protein, domain 1"/>
    <property type="match status" value="1"/>
</dbReference>
<evidence type="ECO:0000256" key="1">
    <source>
        <dbReference type="ARBA" id="ARBA00022432"/>
    </source>
</evidence>
<evidence type="ECO:0000313" key="5">
    <source>
        <dbReference type="Proteomes" id="UP000324897"/>
    </source>
</evidence>
<keyword evidence="2" id="KW-0324">Glycolysis</keyword>
<dbReference type="InterPro" id="IPR046348">
    <property type="entry name" value="SIS_dom_sf"/>
</dbReference>
<feature type="non-terminal residue" evidence="4">
    <location>
        <position position="1"/>
    </location>
</feature>
<protein>
    <recommendedName>
        <fullName evidence="6">Glucose-6-phosphate isomerase</fullName>
    </recommendedName>
</protein>
<sequence>MIAFLDSIRNLSSPSFPHIARRHHTVDEVAEELTVADRDRGAAARHRADLRSGILRLCGCAATGFTRAPPSPPAAATMNPPPPTGREFDGIFLDCSRQRATGETMEKLLKLAEAAKLKEKIEKMFKGDKQTNTENRSVLHVALTLRPARDAVINSDGVNVVPEVGATGKALTNVL</sequence>
<keyword evidence="1" id="KW-0312">Gluconeogenesis</keyword>
<dbReference type="OrthoDB" id="5831190at2759"/>
<evidence type="ECO:0008006" key="6">
    <source>
        <dbReference type="Google" id="ProtNLM"/>
    </source>
</evidence>
<dbReference type="SUPFAM" id="SSF53697">
    <property type="entry name" value="SIS domain"/>
    <property type="match status" value="1"/>
</dbReference>
<dbReference type="GO" id="GO:0004347">
    <property type="term" value="F:glucose-6-phosphate isomerase activity"/>
    <property type="evidence" value="ECO:0007669"/>
    <property type="project" value="InterPro"/>
</dbReference>
<evidence type="ECO:0000313" key="4">
    <source>
        <dbReference type="EMBL" id="TVU00793.1"/>
    </source>
</evidence>
<dbReference type="PROSITE" id="PS51463">
    <property type="entry name" value="P_GLUCOSE_ISOMERASE_3"/>
    <property type="match status" value="1"/>
</dbReference>
<organism evidence="4 5">
    <name type="scientific">Eragrostis curvula</name>
    <name type="common">weeping love grass</name>
    <dbReference type="NCBI Taxonomy" id="38414"/>
    <lineage>
        <taxon>Eukaryota</taxon>
        <taxon>Viridiplantae</taxon>
        <taxon>Streptophyta</taxon>
        <taxon>Embryophyta</taxon>
        <taxon>Tracheophyta</taxon>
        <taxon>Spermatophyta</taxon>
        <taxon>Magnoliopsida</taxon>
        <taxon>Liliopsida</taxon>
        <taxon>Poales</taxon>
        <taxon>Poaceae</taxon>
        <taxon>PACMAD clade</taxon>
        <taxon>Chloridoideae</taxon>
        <taxon>Eragrostideae</taxon>
        <taxon>Eragrostidinae</taxon>
        <taxon>Eragrostis</taxon>
    </lineage>
</organism>
<evidence type="ECO:0000256" key="3">
    <source>
        <dbReference type="ARBA" id="ARBA00023235"/>
    </source>
</evidence>